<accession>A0A0Z8PFQ8</accession>
<dbReference type="GO" id="GO:0016757">
    <property type="term" value="F:glycosyltransferase activity"/>
    <property type="evidence" value="ECO:0007669"/>
    <property type="project" value="InterPro"/>
</dbReference>
<dbReference type="InterPro" id="IPR001296">
    <property type="entry name" value="Glyco_trans_1"/>
</dbReference>
<gene>
    <name evidence="3" type="ORF">ERS132536_00014</name>
    <name evidence="4" type="ORF">SSU1300283_01653</name>
</gene>
<dbReference type="Proteomes" id="UP000516797">
    <property type="component" value="Chromosome"/>
</dbReference>
<dbReference type="Proteomes" id="UP000075182">
    <property type="component" value="Unassembled WGS sequence"/>
</dbReference>
<dbReference type="PANTHER" id="PTHR45947:SF3">
    <property type="entry name" value="SULFOQUINOVOSYL TRANSFERASE SQD2"/>
    <property type="match status" value="1"/>
</dbReference>
<evidence type="ECO:0000313" key="6">
    <source>
        <dbReference type="Proteomes" id="UP000516797"/>
    </source>
</evidence>
<feature type="domain" description="Glycosyl transferase family 1" evidence="1">
    <location>
        <begin position="185"/>
        <end position="336"/>
    </location>
</feature>
<evidence type="ECO:0000259" key="1">
    <source>
        <dbReference type="Pfam" id="PF00534"/>
    </source>
</evidence>
<reference evidence="3 5" key="1">
    <citation type="submission" date="2016-02" db="EMBL/GenBank/DDBJ databases">
        <authorList>
            <consortium name="Pathogen Informatics"/>
        </authorList>
    </citation>
    <scope>NUCLEOTIDE SEQUENCE [LARGE SCALE GENOMIC DNA]</scope>
    <source>
        <strain evidence="3 5">SS999</strain>
    </source>
</reference>
<protein>
    <submittedName>
        <fullName evidence="3">Group 1 glycosyl transferase</fullName>
    </submittedName>
</protein>
<dbReference type="SUPFAM" id="SSF53756">
    <property type="entry name" value="UDP-Glycosyltransferase/glycogen phosphorylase"/>
    <property type="match status" value="1"/>
</dbReference>
<reference evidence="4 6" key="2">
    <citation type="submission" date="2020-07" db="EMBL/GenBank/DDBJ databases">
        <title>Complete genome sequences of Streptococcus suis pig pathogenic strain 10, 13-00283-02 and 16085/3b.</title>
        <authorList>
            <person name="Bunk B."/>
            <person name="Jakobczak B."/>
            <person name="Florian V."/>
            <person name="Dittmar D."/>
            <person name="Maeder U."/>
            <person name="Jarek M."/>
            <person name="Baums C.G."/>
            <person name="Haeussler S."/>
            <person name="Voelker U."/>
            <person name="Michalik S."/>
        </authorList>
    </citation>
    <scope>NUCLEOTIDE SEQUENCE [LARGE SCALE GENOMIC DNA]</scope>
    <source>
        <strain evidence="4 6">13-00283-02</strain>
    </source>
</reference>
<dbReference type="Gene3D" id="3.40.50.2000">
    <property type="entry name" value="Glycogen Phosphorylase B"/>
    <property type="match status" value="2"/>
</dbReference>
<dbReference type="EMBL" id="CP058741">
    <property type="protein sequence ID" value="QOE28968.1"/>
    <property type="molecule type" value="Genomic_DNA"/>
</dbReference>
<feature type="domain" description="Glycosyltransferase subfamily 4-like N-terminal" evidence="2">
    <location>
        <begin position="15"/>
        <end position="144"/>
    </location>
</feature>
<dbReference type="AlphaFoldDB" id="A0A0Z8PFQ8"/>
<evidence type="ECO:0000313" key="4">
    <source>
        <dbReference type="EMBL" id="QOE28968.1"/>
    </source>
</evidence>
<evidence type="ECO:0000313" key="5">
    <source>
        <dbReference type="Proteomes" id="UP000075182"/>
    </source>
</evidence>
<organism evidence="3 5">
    <name type="scientific">Streptococcus suis</name>
    <dbReference type="NCBI Taxonomy" id="1307"/>
    <lineage>
        <taxon>Bacteria</taxon>
        <taxon>Bacillati</taxon>
        <taxon>Bacillota</taxon>
        <taxon>Bacilli</taxon>
        <taxon>Lactobacillales</taxon>
        <taxon>Streptococcaceae</taxon>
        <taxon>Streptococcus</taxon>
    </lineage>
</organism>
<name>A0A0Z8PFQ8_STRSU</name>
<dbReference type="CDD" id="cd03801">
    <property type="entry name" value="GT4_PimA-like"/>
    <property type="match status" value="1"/>
</dbReference>
<proteinExistence type="predicted"/>
<keyword evidence="3" id="KW-0808">Transferase</keyword>
<dbReference type="RefSeq" id="WP_014636860.1">
    <property type="nucleotide sequence ID" value="NZ_BDMJ01000014.1"/>
</dbReference>
<dbReference type="PANTHER" id="PTHR45947">
    <property type="entry name" value="SULFOQUINOVOSYL TRANSFERASE SQD2"/>
    <property type="match status" value="1"/>
</dbReference>
<sequence>MKRILFISPTTSMDNGAEKSIYYLMKYLIQLGHTVINVTHAIGGEPQDKHEQLYKMIGVKNYYLPTVKWWWPDAPGGEILNREEATSYYRQNVQDIAEIIDQNEIDLVISNTVNVFQGAIAASCQKVPHFWLIHEFPKNEFAYYADKIDFIEEYSSELFSVTGELNNFLTPLFNKKVHSFISYTEQETKVLKKGNQVRIVSVGRLTEGKNQLELIKAYKTLNRLDIELVFIGGWDSKYKAICDEYIHENKLQKNVKFLGNLDNPWEEVTDRDICVFPSSMETFGLVYVEAILRGLPVILSDNLGHLTAFEIFSAGQIYKLGDIEELVTKLEQVIESFRNFSDRALFDVERLRTLYTPEVAYKEILNSINHLEYTGHQNTNLSHIKELLTLNMHPKRLERYARLISKIATKIRHKLRLQ</sequence>
<evidence type="ECO:0000259" key="2">
    <source>
        <dbReference type="Pfam" id="PF13439"/>
    </source>
</evidence>
<dbReference type="InterPro" id="IPR050194">
    <property type="entry name" value="Glycosyltransferase_grp1"/>
</dbReference>
<evidence type="ECO:0000313" key="3">
    <source>
        <dbReference type="EMBL" id="CYX39312.1"/>
    </source>
</evidence>
<dbReference type="Pfam" id="PF00534">
    <property type="entry name" value="Glycos_transf_1"/>
    <property type="match status" value="1"/>
</dbReference>
<dbReference type="Pfam" id="PF13439">
    <property type="entry name" value="Glyco_transf_4"/>
    <property type="match status" value="1"/>
</dbReference>
<dbReference type="InterPro" id="IPR028098">
    <property type="entry name" value="Glyco_trans_4-like_N"/>
</dbReference>
<dbReference type="EMBL" id="FIMD01000001">
    <property type="protein sequence ID" value="CYX39312.1"/>
    <property type="molecule type" value="Genomic_DNA"/>
</dbReference>